<protein>
    <submittedName>
        <fullName evidence="6">Papain family cysteine protease</fullName>
    </submittedName>
</protein>
<dbReference type="GO" id="GO:0008234">
    <property type="term" value="F:cysteine-type peptidase activity"/>
    <property type="evidence" value="ECO:0007669"/>
    <property type="project" value="UniProtKB-KW"/>
</dbReference>
<dbReference type="InterPro" id="IPR000668">
    <property type="entry name" value="Peptidase_C1A_C"/>
</dbReference>
<feature type="domain" description="Peptidase C1A papain C-terminal" evidence="5">
    <location>
        <begin position="96"/>
        <end position="238"/>
    </location>
</feature>
<reference evidence="6 7" key="1">
    <citation type="submission" date="2015-12" db="EMBL/GenBank/DDBJ databases">
        <title>Draft genome of the nematode, Onchocerca flexuosa.</title>
        <authorList>
            <person name="Mitreva M."/>
        </authorList>
    </citation>
    <scope>NUCLEOTIDE SEQUENCE [LARGE SCALE GENOMIC DNA]</scope>
    <source>
        <strain evidence="6">Red Deer</strain>
    </source>
</reference>
<evidence type="ECO:0000256" key="1">
    <source>
        <dbReference type="ARBA" id="ARBA00008455"/>
    </source>
</evidence>
<dbReference type="GO" id="GO:0006508">
    <property type="term" value="P:proteolysis"/>
    <property type="evidence" value="ECO:0007669"/>
    <property type="project" value="UniProtKB-KW"/>
</dbReference>
<dbReference type="PROSITE" id="PS00139">
    <property type="entry name" value="THIOL_PROTEASE_CYS"/>
    <property type="match status" value="1"/>
</dbReference>
<sequence length="238" mass="27009">MIIEAINVKNRSSFRNGKKWIVHSEDDKRHHLSLVAHINELNTTWKAVYNRFASRALNHALSSFEKTTLISKFKREYPIADSIEHIKLLKSKKLDLPKQFDARLQWPLCWSVHQVANQGECGSCWALSATSVMSDRLCIATNYSNQKQISAEDLLSCCDECGGCQGTKWALSAFIHWRDHGIVTGGDYGSFEGCKPYTIASDCGNPCAPENYWKKIALVCQRTCQSLYGHSYEEDLIR</sequence>
<evidence type="ECO:0000256" key="2">
    <source>
        <dbReference type="ARBA" id="ARBA00022670"/>
    </source>
</evidence>
<organism evidence="6 7">
    <name type="scientific">Onchocerca flexuosa</name>
    <dbReference type="NCBI Taxonomy" id="387005"/>
    <lineage>
        <taxon>Eukaryota</taxon>
        <taxon>Metazoa</taxon>
        <taxon>Ecdysozoa</taxon>
        <taxon>Nematoda</taxon>
        <taxon>Chromadorea</taxon>
        <taxon>Rhabditida</taxon>
        <taxon>Spirurina</taxon>
        <taxon>Spiruromorpha</taxon>
        <taxon>Filarioidea</taxon>
        <taxon>Onchocercidae</taxon>
        <taxon>Onchocerca</taxon>
    </lineage>
</organism>
<dbReference type="InterPro" id="IPR038765">
    <property type="entry name" value="Papain-like_cys_pep_sf"/>
</dbReference>
<dbReference type="OrthoDB" id="640249at2759"/>
<dbReference type="AlphaFoldDB" id="A0A238BJI2"/>
<keyword evidence="2 6" id="KW-0645">Protease</keyword>
<dbReference type="Gene3D" id="3.90.70.10">
    <property type="entry name" value="Cysteine proteinases"/>
    <property type="match status" value="1"/>
</dbReference>
<dbReference type="InterPro" id="IPR000169">
    <property type="entry name" value="Pept_cys_AS"/>
</dbReference>
<feature type="non-terminal residue" evidence="6">
    <location>
        <position position="238"/>
    </location>
</feature>
<dbReference type="SMART" id="SM00645">
    <property type="entry name" value="Pept_C1"/>
    <property type="match status" value="1"/>
</dbReference>
<dbReference type="Pfam" id="PF00112">
    <property type="entry name" value="Peptidase_C1"/>
    <property type="match status" value="1"/>
</dbReference>
<dbReference type="PANTHER" id="PTHR12411">
    <property type="entry name" value="CYSTEINE PROTEASE FAMILY C1-RELATED"/>
    <property type="match status" value="1"/>
</dbReference>
<dbReference type="InterPro" id="IPR013128">
    <property type="entry name" value="Peptidase_C1A"/>
</dbReference>
<evidence type="ECO:0000259" key="5">
    <source>
        <dbReference type="SMART" id="SM00645"/>
    </source>
</evidence>
<evidence type="ECO:0000313" key="6">
    <source>
        <dbReference type="EMBL" id="OZC05609.1"/>
    </source>
</evidence>
<dbReference type="Proteomes" id="UP000242913">
    <property type="component" value="Unassembled WGS sequence"/>
</dbReference>
<evidence type="ECO:0000313" key="7">
    <source>
        <dbReference type="Proteomes" id="UP000242913"/>
    </source>
</evidence>
<gene>
    <name evidence="6" type="ORF">X798_07417</name>
</gene>
<proteinExistence type="inferred from homology"/>
<evidence type="ECO:0000256" key="4">
    <source>
        <dbReference type="ARBA" id="ARBA00022807"/>
    </source>
</evidence>
<keyword evidence="7" id="KW-1185">Reference proteome</keyword>
<name>A0A238BJI2_9BILA</name>
<keyword evidence="4" id="KW-0788">Thiol protease</keyword>
<accession>A0A238BJI2</accession>
<dbReference type="EMBL" id="KZ270668">
    <property type="protein sequence ID" value="OZC05609.1"/>
    <property type="molecule type" value="Genomic_DNA"/>
</dbReference>
<dbReference type="SUPFAM" id="SSF54001">
    <property type="entry name" value="Cysteine proteinases"/>
    <property type="match status" value="1"/>
</dbReference>
<comment type="similarity">
    <text evidence="1">Belongs to the peptidase C1 family.</text>
</comment>
<evidence type="ECO:0000256" key="3">
    <source>
        <dbReference type="ARBA" id="ARBA00022801"/>
    </source>
</evidence>
<keyword evidence="3" id="KW-0378">Hydrolase</keyword>